<dbReference type="Gene3D" id="1.25.40.10">
    <property type="entry name" value="Tetratricopeptide repeat domain"/>
    <property type="match status" value="7"/>
</dbReference>
<keyword evidence="1" id="KW-0802">TPR repeat</keyword>
<keyword evidence="3" id="KW-0472">Membrane</keyword>
<reference evidence="4 5" key="1">
    <citation type="submission" date="2019-08" db="EMBL/GenBank/DDBJ databases">
        <title>Deep-cultivation of Planctomycetes and their phenomic and genomic characterization uncovers novel biology.</title>
        <authorList>
            <person name="Wiegand S."/>
            <person name="Jogler M."/>
            <person name="Boedeker C."/>
            <person name="Pinto D."/>
            <person name="Vollmers J."/>
            <person name="Rivas-Marin E."/>
            <person name="Kohn T."/>
            <person name="Peeters S.H."/>
            <person name="Heuer A."/>
            <person name="Rast P."/>
            <person name="Oberbeckmann S."/>
            <person name="Bunk B."/>
            <person name="Jeske O."/>
            <person name="Meyerdierks A."/>
            <person name="Storesund J.E."/>
            <person name="Kallscheuer N."/>
            <person name="Luecker S."/>
            <person name="Lage O.M."/>
            <person name="Pohl T."/>
            <person name="Merkel B.J."/>
            <person name="Hornburger P."/>
            <person name="Mueller R.-W."/>
            <person name="Bruemmer F."/>
            <person name="Labrenz M."/>
            <person name="Spormann A.M."/>
            <person name="Op den Camp H."/>
            <person name="Overmann J."/>
            <person name="Amann R."/>
            <person name="Jetten M.S.M."/>
            <person name="Mascher T."/>
            <person name="Medema M.H."/>
            <person name="Devos D.P."/>
            <person name="Kaster A.-K."/>
            <person name="Ovreas L."/>
            <person name="Rohde M."/>
            <person name="Galperin M.Y."/>
            <person name="Jogler C."/>
        </authorList>
    </citation>
    <scope>NUCLEOTIDE SEQUENCE [LARGE SCALE GENOMIC DNA]</scope>
    <source>
        <strain evidence="4 5">Pr1d</strain>
    </source>
</reference>
<dbReference type="Pfam" id="PF13181">
    <property type="entry name" value="TPR_8"/>
    <property type="match status" value="1"/>
</dbReference>
<dbReference type="SMART" id="SM00028">
    <property type="entry name" value="TPR"/>
    <property type="match status" value="10"/>
</dbReference>
<keyword evidence="5" id="KW-1185">Reference proteome</keyword>
<dbReference type="Pfam" id="PF14559">
    <property type="entry name" value="TPR_19"/>
    <property type="match status" value="2"/>
</dbReference>
<feature type="repeat" description="TPR" evidence="1">
    <location>
        <begin position="49"/>
        <end position="82"/>
    </location>
</feature>
<gene>
    <name evidence="4" type="ORF">Pr1d_33580</name>
</gene>
<dbReference type="Proteomes" id="UP000323917">
    <property type="component" value="Chromosome"/>
</dbReference>
<keyword evidence="3" id="KW-1133">Transmembrane helix</keyword>
<dbReference type="OrthoDB" id="233868at2"/>
<dbReference type="RefSeq" id="WP_148074466.1">
    <property type="nucleotide sequence ID" value="NZ_CP042913.1"/>
</dbReference>
<feature type="repeat" description="TPR" evidence="1">
    <location>
        <begin position="1225"/>
        <end position="1258"/>
    </location>
</feature>
<dbReference type="InterPro" id="IPR011990">
    <property type="entry name" value="TPR-like_helical_dom_sf"/>
</dbReference>
<evidence type="ECO:0000313" key="4">
    <source>
        <dbReference type="EMBL" id="QEG36049.1"/>
    </source>
</evidence>
<dbReference type="EMBL" id="CP042913">
    <property type="protein sequence ID" value="QEG36049.1"/>
    <property type="molecule type" value="Genomic_DNA"/>
</dbReference>
<feature type="coiled-coil region" evidence="2">
    <location>
        <begin position="900"/>
        <end position="927"/>
    </location>
</feature>
<feature type="coiled-coil region" evidence="2">
    <location>
        <begin position="353"/>
        <end position="406"/>
    </location>
</feature>
<proteinExistence type="predicted"/>
<dbReference type="SUPFAM" id="SSF48452">
    <property type="entry name" value="TPR-like"/>
    <property type="match status" value="5"/>
</dbReference>
<accession>A0A5B9QE14</accession>
<dbReference type="PANTHER" id="PTHR12558">
    <property type="entry name" value="CELL DIVISION CYCLE 16,23,27"/>
    <property type="match status" value="1"/>
</dbReference>
<dbReference type="PANTHER" id="PTHR12558:SF13">
    <property type="entry name" value="CELL DIVISION CYCLE PROTEIN 27 HOMOLOG"/>
    <property type="match status" value="1"/>
</dbReference>
<feature type="repeat" description="TPR" evidence="1">
    <location>
        <begin position="1328"/>
        <end position="1361"/>
    </location>
</feature>
<protein>
    <submittedName>
        <fullName evidence="4">Tetratricopeptide repeat protein</fullName>
    </submittedName>
</protein>
<evidence type="ECO:0000256" key="2">
    <source>
        <dbReference type="SAM" id="Coils"/>
    </source>
</evidence>
<evidence type="ECO:0000313" key="5">
    <source>
        <dbReference type="Proteomes" id="UP000323917"/>
    </source>
</evidence>
<evidence type="ECO:0000256" key="1">
    <source>
        <dbReference type="PROSITE-ProRule" id="PRU00339"/>
    </source>
</evidence>
<feature type="transmembrane region" description="Helical" evidence="3">
    <location>
        <begin position="20"/>
        <end position="41"/>
    </location>
</feature>
<dbReference type="KEGG" id="bgok:Pr1d_33580"/>
<evidence type="ECO:0000256" key="3">
    <source>
        <dbReference type="SAM" id="Phobius"/>
    </source>
</evidence>
<keyword evidence="2" id="KW-0175">Coiled coil</keyword>
<sequence length="1493" mass="165615">MAQVVSTPSRTENRVYTVNLRLLLVSVIVVVLLAVAGYFWYQYRLGQTANALLTRAEQLEAEGDWNEATSYYQRYLLVEPDNTEVLVRLVQAYAQGEPDPNRLFRLNSLLYRVLGRAPERDDLRQMLAENLLKVGALEEANKEAQQLLDGTPETARSARKVMAISQIVRADVDRSLSIPESLQKLLAAADESPEDVELIAVTASSLRTHSAELPPAEGDPATRADKLMDQLVAAKSDDVEARMARYQYRQRYSLPGAEEDLQATLQLDPEHVEGLLASALRRLAGENSPEQLEEADAQLRHVIELAPEDSRGYLALASLLQQQEKTDAAVNLLRGGMKATPNSFELGLALGMLQLQTNQLEQAAATLKQLRRESSTFLARLSSERRNQLENRLRLLSARLDLAQEEPAKALAELKTIYLTEESAGQTSAEWIEAAQLLAAHHSRLGQRDQAAQYWDSLLRVLPDQVGVVEAASQSALSAGNAQVALDHIDRFLRLASPSDNLLVQRAQALLLLQLQRPPTQRNWTEFQEALDKAKSLVAERWELLFAEIDYLQASGADSRTIVALLREAEDKFAENELFWRNAAVRYHQLGAEQDQQNALARYGELAETSTEPVLLEAFLLASEKKFSEAEALLESSAQKLSPIDRLPLLRRRLEIMVADGDLKKAWQNAKELIEEYPEDTTLLALGAEISLAAEEVETAQVWEEQLARLTNQGTDAQYLKIRRLLQNYEALSPKDRQELKQTIASLRATRPKWYPVVALAARYAELTGDTLQAAEDYRLAVDLGDTRAFTLQQLVTNLYQLNRIQEAENFLAMLSADQSAASFVNAMNMELAVKQNRSDEALDLARQSVKLFPEDASRRLYLANLLLRYGQPSEAESVLREAIQDLPDDYRVWMGMVSILAQNNQVEEARQILEKLASDKSNQLQERHYLAAQGWEAIGDPQAATRQYLLALETDPTNAEIRLRYARLLARSSPRTAQGEYEQVLKLDPTSDEARREFAVLLASSGESADWARANELLKAIEGTATSNTKTNDRLRAMLLAQRGRTRSERIANCQAARKILEKQIAATTGEEADLSRLLVAQILEQEASLSEEESLLLLAQEQFRAVLEGSPPSAERLSNYIEFLLRQVNKSQPTAAADKATQASESTGSVAPESLQAKFLADAEARLIDLRRLQLEGDVGLETLIVALTAQVMKAQGDTAEAKAVVDRFVAQQTRDEAASSSPQQYLTIGRLYTLLGDHAEAETWYRRLMEVNPKAYVLVVQSLLQQDKRAEAAQVCIDLSAGNMSSEVAATLANIMTSMDETTAAELPQADEALRLALGDHQDNIELLQADAVRLASNGEYDEAIAAFTRIVQLAPENSLALNNLATLLAEKPNRRSEALEVIQRAIDLAGRQASLLDTQGTIYLKVGQADEAIASLEEATAGGVADARYYLHLAAAYHLAGREEDAQRMLSEAQAFGIEKFLLTEDDRMILEELNTSLVSEPVSTGAQL</sequence>
<dbReference type="Pfam" id="PF13432">
    <property type="entry name" value="TPR_16"/>
    <property type="match status" value="2"/>
</dbReference>
<organism evidence="4 5">
    <name type="scientific">Bythopirellula goksoeyrii</name>
    <dbReference type="NCBI Taxonomy" id="1400387"/>
    <lineage>
        <taxon>Bacteria</taxon>
        <taxon>Pseudomonadati</taxon>
        <taxon>Planctomycetota</taxon>
        <taxon>Planctomycetia</taxon>
        <taxon>Pirellulales</taxon>
        <taxon>Lacipirellulaceae</taxon>
        <taxon>Bythopirellula</taxon>
    </lineage>
</organism>
<keyword evidence="3" id="KW-0812">Transmembrane</keyword>
<name>A0A5B9QE14_9BACT</name>
<dbReference type="InterPro" id="IPR019734">
    <property type="entry name" value="TPR_rpt"/>
</dbReference>
<dbReference type="PROSITE" id="PS50005">
    <property type="entry name" value="TPR"/>
    <property type="match status" value="3"/>
</dbReference>